<dbReference type="PANTHER" id="PTHR30136">
    <property type="entry name" value="HELIX-TURN-HELIX TRANSCRIPTIONAL REGULATOR, ICLR FAMILY"/>
    <property type="match status" value="1"/>
</dbReference>
<evidence type="ECO:0000256" key="1">
    <source>
        <dbReference type="ARBA" id="ARBA00023015"/>
    </source>
</evidence>
<sequence>MVPTPTASPEAAPRRSSLERVHRLFSSFDYEHTTLSLSELSRRAGLPLSTTHRMVRELLDLGMLERTDSDDLCIGVDLWKFGLLTPKTFGIQRVALPFMQDLYATTGMPVHLGIPENGKVTIVESLRRRGSDGNGTRGSRRERPYIGQRDTMHSSAVGMALLAFAESDEQEQYLADLARRPADDPPEEIRREMAQARASGYSVSCRRTRPSIAVGAPVLNRLGRPVGSLSLVLPEGTVIHGYGHLVRSTARAVQRTAWEQGMG</sequence>
<protein>
    <submittedName>
        <fullName evidence="6">IclR family transcriptional regulator</fullName>
    </submittedName>
</protein>
<organism evidence="6 7">
    <name type="scientific">Georgenia deserti</name>
    <dbReference type="NCBI Taxonomy" id="2093781"/>
    <lineage>
        <taxon>Bacteria</taxon>
        <taxon>Bacillati</taxon>
        <taxon>Actinomycetota</taxon>
        <taxon>Actinomycetes</taxon>
        <taxon>Micrococcales</taxon>
        <taxon>Bogoriellaceae</taxon>
        <taxon>Georgenia</taxon>
    </lineage>
</organism>
<dbReference type="PANTHER" id="PTHR30136:SF24">
    <property type="entry name" value="HTH-TYPE TRANSCRIPTIONAL REPRESSOR ALLR"/>
    <property type="match status" value="1"/>
</dbReference>
<dbReference type="SUPFAM" id="SSF55781">
    <property type="entry name" value="GAF domain-like"/>
    <property type="match status" value="1"/>
</dbReference>
<evidence type="ECO:0000313" key="7">
    <source>
        <dbReference type="Proteomes" id="UP001597277"/>
    </source>
</evidence>
<dbReference type="PROSITE" id="PS51078">
    <property type="entry name" value="ICLR_ED"/>
    <property type="match status" value="1"/>
</dbReference>
<dbReference type="InterPro" id="IPR036388">
    <property type="entry name" value="WH-like_DNA-bd_sf"/>
</dbReference>
<evidence type="ECO:0000259" key="4">
    <source>
        <dbReference type="PROSITE" id="PS51077"/>
    </source>
</evidence>
<dbReference type="InterPro" id="IPR005471">
    <property type="entry name" value="Tscrpt_reg_IclR_N"/>
</dbReference>
<dbReference type="Gene3D" id="3.30.450.40">
    <property type="match status" value="1"/>
</dbReference>
<gene>
    <name evidence="6" type="ORF">ACFSE6_05520</name>
</gene>
<keyword evidence="1" id="KW-0805">Transcription regulation</keyword>
<keyword evidence="7" id="KW-1185">Reference proteome</keyword>
<evidence type="ECO:0000256" key="3">
    <source>
        <dbReference type="ARBA" id="ARBA00023163"/>
    </source>
</evidence>
<evidence type="ECO:0000313" key="6">
    <source>
        <dbReference type="EMBL" id="MFD1717281.1"/>
    </source>
</evidence>
<dbReference type="InterPro" id="IPR014757">
    <property type="entry name" value="Tscrpt_reg_IclR_C"/>
</dbReference>
<dbReference type="Gene3D" id="1.10.10.10">
    <property type="entry name" value="Winged helix-like DNA-binding domain superfamily/Winged helix DNA-binding domain"/>
    <property type="match status" value="1"/>
</dbReference>
<dbReference type="Pfam" id="PF01614">
    <property type="entry name" value="IclR_C"/>
    <property type="match status" value="1"/>
</dbReference>
<dbReference type="SUPFAM" id="SSF46785">
    <property type="entry name" value="Winged helix' DNA-binding domain"/>
    <property type="match status" value="1"/>
</dbReference>
<dbReference type="RefSeq" id="WP_388003201.1">
    <property type="nucleotide sequence ID" value="NZ_JBHUEE010000002.1"/>
</dbReference>
<feature type="domain" description="IclR-ED" evidence="5">
    <location>
        <begin position="77"/>
        <end position="259"/>
    </location>
</feature>
<dbReference type="EMBL" id="JBHUEE010000002">
    <property type="protein sequence ID" value="MFD1717281.1"/>
    <property type="molecule type" value="Genomic_DNA"/>
</dbReference>
<feature type="domain" description="HTH iclR-type" evidence="4">
    <location>
        <begin position="15"/>
        <end position="76"/>
    </location>
</feature>
<accession>A0ABW4L5D0</accession>
<keyword evidence="3" id="KW-0804">Transcription</keyword>
<dbReference type="SMART" id="SM00346">
    <property type="entry name" value="HTH_ICLR"/>
    <property type="match status" value="1"/>
</dbReference>
<proteinExistence type="predicted"/>
<dbReference type="Pfam" id="PF09339">
    <property type="entry name" value="HTH_IclR"/>
    <property type="match status" value="1"/>
</dbReference>
<dbReference type="PROSITE" id="PS51077">
    <property type="entry name" value="HTH_ICLR"/>
    <property type="match status" value="1"/>
</dbReference>
<comment type="caution">
    <text evidence="6">The sequence shown here is derived from an EMBL/GenBank/DDBJ whole genome shotgun (WGS) entry which is preliminary data.</text>
</comment>
<dbReference type="InterPro" id="IPR036390">
    <property type="entry name" value="WH_DNA-bd_sf"/>
</dbReference>
<dbReference type="InterPro" id="IPR050707">
    <property type="entry name" value="HTH_MetabolicPath_Reg"/>
</dbReference>
<reference evidence="7" key="1">
    <citation type="journal article" date="2019" name="Int. J. Syst. Evol. Microbiol.">
        <title>The Global Catalogue of Microorganisms (GCM) 10K type strain sequencing project: providing services to taxonomists for standard genome sequencing and annotation.</title>
        <authorList>
            <consortium name="The Broad Institute Genomics Platform"/>
            <consortium name="The Broad Institute Genome Sequencing Center for Infectious Disease"/>
            <person name="Wu L."/>
            <person name="Ma J."/>
        </authorList>
    </citation>
    <scope>NUCLEOTIDE SEQUENCE [LARGE SCALE GENOMIC DNA]</scope>
    <source>
        <strain evidence="7">JCM 17130</strain>
    </source>
</reference>
<dbReference type="Proteomes" id="UP001597277">
    <property type="component" value="Unassembled WGS sequence"/>
</dbReference>
<keyword evidence="2" id="KW-0238">DNA-binding</keyword>
<evidence type="ECO:0000256" key="2">
    <source>
        <dbReference type="ARBA" id="ARBA00023125"/>
    </source>
</evidence>
<dbReference type="InterPro" id="IPR029016">
    <property type="entry name" value="GAF-like_dom_sf"/>
</dbReference>
<name>A0ABW4L5D0_9MICO</name>
<evidence type="ECO:0000259" key="5">
    <source>
        <dbReference type="PROSITE" id="PS51078"/>
    </source>
</evidence>